<gene>
    <name evidence="2" type="ORF">CLV43_102700</name>
</gene>
<proteinExistence type="predicted"/>
<evidence type="ECO:0000313" key="2">
    <source>
        <dbReference type="EMBL" id="PRY45135.1"/>
    </source>
</evidence>
<dbReference type="RefSeq" id="WP_106186669.1">
    <property type="nucleotide sequence ID" value="NZ_PVTF01000002.1"/>
</dbReference>
<dbReference type="AlphaFoldDB" id="A0A2T0THP6"/>
<evidence type="ECO:0000313" key="3">
    <source>
        <dbReference type="Proteomes" id="UP000239494"/>
    </source>
</evidence>
<comment type="caution">
    <text evidence="2">The sequence shown here is derived from an EMBL/GenBank/DDBJ whole genome shotgun (WGS) entry which is preliminary data.</text>
</comment>
<sequence>MSMADVQPSSPEPDTTGAAEETCRVCPHPWEGHDKIAKRFCTAMGVSGDLRKCLCSGVSAGMTYSNSTRGPISG</sequence>
<reference evidence="2 3" key="1">
    <citation type="submission" date="2018-03" db="EMBL/GenBank/DDBJ databases">
        <title>Genomic Encyclopedia of Archaeal and Bacterial Type Strains, Phase II (KMG-II): from individual species to whole genera.</title>
        <authorList>
            <person name="Goeker M."/>
        </authorList>
    </citation>
    <scope>NUCLEOTIDE SEQUENCE [LARGE SCALE GENOMIC DNA]</scope>
    <source>
        <strain evidence="2 3">DSM 44720</strain>
    </source>
</reference>
<accession>A0A2T0THP6</accession>
<organism evidence="2 3">
    <name type="scientific">Umezawaea tangerina</name>
    <dbReference type="NCBI Taxonomy" id="84725"/>
    <lineage>
        <taxon>Bacteria</taxon>
        <taxon>Bacillati</taxon>
        <taxon>Actinomycetota</taxon>
        <taxon>Actinomycetes</taxon>
        <taxon>Pseudonocardiales</taxon>
        <taxon>Pseudonocardiaceae</taxon>
        <taxon>Umezawaea</taxon>
    </lineage>
</organism>
<protein>
    <submittedName>
        <fullName evidence="2">Uncharacterized protein</fullName>
    </submittedName>
</protein>
<dbReference type="NCBIfam" id="NF038206">
    <property type="entry name" value="RGCVC_fam"/>
    <property type="match status" value="1"/>
</dbReference>
<dbReference type="Proteomes" id="UP000239494">
    <property type="component" value="Unassembled WGS sequence"/>
</dbReference>
<keyword evidence="3" id="KW-1185">Reference proteome</keyword>
<feature type="region of interest" description="Disordered" evidence="1">
    <location>
        <begin position="1"/>
        <end position="20"/>
    </location>
</feature>
<dbReference type="EMBL" id="PVTF01000002">
    <property type="protein sequence ID" value="PRY45135.1"/>
    <property type="molecule type" value="Genomic_DNA"/>
</dbReference>
<name>A0A2T0THP6_9PSEU</name>
<evidence type="ECO:0000256" key="1">
    <source>
        <dbReference type="SAM" id="MobiDB-lite"/>
    </source>
</evidence>
<dbReference type="OrthoDB" id="5195416at2"/>